<proteinExistence type="predicted"/>
<evidence type="ECO:0000256" key="4">
    <source>
        <dbReference type="PIRSR" id="PIRSR000005-1"/>
    </source>
</evidence>
<dbReference type="GO" id="GO:0020037">
    <property type="term" value="F:heme binding"/>
    <property type="evidence" value="ECO:0007669"/>
    <property type="project" value="InterPro"/>
</dbReference>
<evidence type="ECO:0000256" key="3">
    <source>
        <dbReference type="ARBA" id="ARBA00023004"/>
    </source>
</evidence>
<evidence type="ECO:0000313" key="8">
    <source>
        <dbReference type="Proteomes" id="UP000256838"/>
    </source>
</evidence>
<keyword evidence="3 5" id="KW-0408">Iron</keyword>
<feature type="domain" description="Cytochrome c" evidence="6">
    <location>
        <begin position="136"/>
        <end position="217"/>
    </location>
</feature>
<dbReference type="InterPro" id="IPR050597">
    <property type="entry name" value="Cytochrome_c_Oxidase_Subunit"/>
</dbReference>
<dbReference type="PANTHER" id="PTHR33751:SF11">
    <property type="entry name" value="BLL4483 PROTEIN"/>
    <property type="match status" value="1"/>
</dbReference>
<feature type="binding site" description="axial binding residue" evidence="5">
    <location>
        <position position="154"/>
    </location>
    <ligand>
        <name>heme c</name>
        <dbReference type="ChEBI" id="CHEBI:61717"/>
        <label>2</label>
    </ligand>
    <ligandPart>
        <name>Fe</name>
        <dbReference type="ChEBI" id="CHEBI:18248"/>
    </ligandPart>
</feature>
<evidence type="ECO:0000313" key="7">
    <source>
        <dbReference type="EMBL" id="RDU95898.1"/>
    </source>
</evidence>
<evidence type="ECO:0000259" key="6">
    <source>
        <dbReference type="PROSITE" id="PS51007"/>
    </source>
</evidence>
<evidence type="ECO:0000256" key="5">
    <source>
        <dbReference type="PIRSR" id="PIRSR000005-2"/>
    </source>
</evidence>
<comment type="caution">
    <text evidence="7">The sequence shown here is derived from an EMBL/GenBank/DDBJ whole genome shotgun (WGS) entry which is preliminary data.</text>
</comment>
<feature type="binding site" description="axial binding residue" evidence="5">
    <location>
        <position position="101"/>
    </location>
    <ligand>
        <name>heme c</name>
        <dbReference type="ChEBI" id="CHEBI:61717"/>
        <label>1</label>
    </ligand>
    <ligandPart>
        <name>Fe</name>
        <dbReference type="ChEBI" id="CHEBI:18248"/>
    </ligandPart>
</feature>
<dbReference type="GO" id="GO:0042597">
    <property type="term" value="C:periplasmic space"/>
    <property type="evidence" value="ECO:0007669"/>
    <property type="project" value="InterPro"/>
</dbReference>
<gene>
    <name evidence="7" type="ORF">DWV00_27025</name>
</gene>
<feature type="binding site" description="covalent" evidence="4">
    <location>
        <position position="153"/>
    </location>
    <ligand>
        <name>heme c</name>
        <dbReference type="ChEBI" id="CHEBI:61717"/>
        <label>2</label>
    </ligand>
</feature>
<dbReference type="Pfam" id="PF13442">
    <property type="entry name" value="Cytochrome_CBB3"/>
    <property type="match status" value="1"/>
</dbReference>
<protein>
    <submittedName>
        <fullName evidence="7">Cytochrome c4</fullName>
    </submittedName>
</protein>
<dbReference type="SUPFAM" id="SSF46626">
    <property type="entry name" value="Cytochrome c"/>
    <property type="match status" value="2"/>
</dbReference>
<dbReference type="EMBL" id="QRGA01000017">
    <property type="protein sequence ID" value="RDU95898.1"/>
    <property type="molecule type" value="Genomic_DNA"/>
</dbReference>
<dbReference type="Gene3D" id="1.10.760.10">
    <property type="entry name" value="Cytochrome c-like domain"/>
    <property type="match status" value="2"/>
</dbReference>
<feature type="domain" description="Cytochrome c" evidence="6">
    <location>
        <begin position="25"/>
        <end position="124"/>
    </location>
</feature>
<evidence type="ECO:0000256" key="1">
    <source>
        <dbReference type="ARBA" id="ARBA00022617"/>
    </source>
</evidence>
<keyword evidence="1 4" id="KW-0349">Heme</keyword>
<dbReference type="PANTHER" id="PTHR33751">
    <property type="entry name" value="CBB3-TYPE CYTOCHROME C OXIDASE SUBUNIT FIXP"/>
    <property type="match status" value="1"/>
</dbReference>
<reference evidence="7 8" key="1">
    <citation type="submission" date="2018-08" db="EMBL/GenBank/DDBJ databases">
        <title>Paraburkholderia sp. DHOM06 isolated from forest soil.</title>
        <authorList>
            <person name="Gao Z.-H."/>
            <person name="Qiu L.-H."/>
        </authorList>
    </citation>
    <scope>NUCLEOTIDE SEQUENCE [LARGE SCALE GENOMIC DNA]</scope>
    <source>
        <strain evidence="7 8">DHOM06</strain>
    </source>
</reference>
<name>A0A3D8JSA2_9BURK</name>
<dbReference type="InterPro" id="IPR009056">
    <property type="entry name" value="Cyt_c-like_dom"/>
</dbReference>
<dbReference type="GO" id="GO:0005506">
    <property type="term" value="F:iron ion binding"/>
    <property type="evidence" value="ECO:0007669"/>
    <property type="project" value="InterPro"/>
</dbReference>
<feature type="binding site" description="covalent" evidence="4">
    <location>
        <position position="61"/>
    </location>
    <ligand>
        <name>heme c</name>
        <dbReference type="ChEBI" id="CHEBI:61717"/>
        <label>1</label>
    </ligand>
</feature>
<dbReference type="RefSeq" id="WP_115536675.1">
    <property type="nucleotide sequence ID" value="NZ_QRGA01000017.1"/>
</dbReference>
<dbReference type="GO" id="GO:0009055">
    <property type="term" value="F:electron transfer activity"/>
    <property type="evidence" value="ECO:0007669"/>
    <property type="project" value="InterPro"/>
</dbReference>
<accession>A0A3D8JSA2</accession>
<dbReference type="Pfam" id="PF00034">
    <property type="entry name" value="Cytochrom_C"/>
    <property type="match status" value="1"/>
</dbReference>
<dbReference type="AlphaFoldDB" id="A0A3D8JSA2"/>
<feature type="binding site" description="covalent" evidence="4">
    <location>
        <position position="150"/>
    </location>
    <ligand>
        <name>heme c</name>
        <dbReference type="ChEBI" id="CHEBI:61717"/>
        <label>2</label>
    </ligand>
</feature>
<feature type="binding site" description="covalent" evidence="4">
    <location>
        <position position="58"/>
    </location>
    <ligand>
        <name>heme c</name>
        <dbReference type="ChEBI" id="CHEBI:61717"/>
        <label>1</label>
    </ligand>
</feature>
<keyword evidence="2 5" id="KW-0479">Metal-binding</keyword>
<dbReference type="PROSITE" id="PS51007">
    <property type="entry name" value="CYTC"/>
    <property type="match status" value="2"/>
</dbReference>
<comment type="PTM">
    <text evidence="4">Binds 2 heme c groups covalently per subunit.</text>
</comment>
<sequence>MKRAIIIGAIVAIAGLSGVGALYGRDLLDGMQFEKAMGEIGKANEANAGSWPQPQETCFFCHGAHGQSSNSWYPSLSGQPEAYVIAQLHAFAEDKRRNPYMGPLARSLTDDQMEAMAAYFARQTPARNESVQADAALKQRGLALIRASSCQACHGIALMGKEKTPRLAGQGEGYLANQLAAFKTGQRLDPAGPMNGIASTLSTDDIRAVARYIASLSPDGHAVGTQ</sequence>
<feature type="binding site" description="axial binding residue" evidence="5">
    <location>
        <position position="62"/>
    </location>
    <ligand>
        <name>heme c</name>
        <dbReference type="ChEBI" id="CHEBI:61717"/>
        <label>1</label>
    </ligand>
    <ligandPart>
        <name>Fe</name>
        <dbReference type="ChEBI" id="CHEBI:18248"/>
    </ligandPart>
</feature>
<keyword evidence="8" id="KW-1185">Reference proteome</keyword>
<dbReference type="OrthoDB" id="5295860at2"/>
<feature type="binding site" description="axial binding residue" evidence="5">
    <location>
        <position position="194"/>
    </location>
    <ligand>
        <name>heme c</name>
        <dbReference type="ChEBI" id="CHEBI:61717"/>
        <label>2</label>
    </ligand>
    <ligandPart>
        <name>Fe</name>
        <dbReference type="ChEBI" id="CHEBI:18248"/>
    </ligandPart>
</feature>
<dbReference type="Proteomes" id="UP000256838">
    <property type="component" value="Unassembled WGS sequence"/>
</dbReference>
<organism evidence="7 8">
    <name type="scientific">Trinickia dinghuensis</name>
    <dbReference type="NCBI Taxonomy" id="2291023"/>
    <lineage>
        <taxon>Bacteria</taxon>
        <taxon>Pseudomonadati</taxon>
        <taxon>Pseudomonadota</taxon>
        <taxon>Betaproteobacteria</taxon>
        <taxon>Burkholderiales</taxon>
        <taxon>Burkholderiaceae</taxon>
        <taxon>Trinickia</taxon>
    </lineage>
</organism>
<evidence type="ECO:0000256" key="2">
    <source>
        <dbReference type="ARBA" id="ARBA00022723"/>
    </source>
</evidence>
<dbReference type="PIRSF" id="PIRSF000005">
    <property type="entry name" value="Cytochrome_c4"/>
    <property type="match status" value="1"/>
</dbReference>
<dbReference type="InterPro" id="IPR036909">
    <property type="entry name" value="Cyt_c-like_dom_sf"/>
</dbReference>
<dbReference type="InterPro" id="IPR024167">
    <property type="entry name" value="Cytochrome_c4-like"/>
</dbReference>